<gene>
    <name evidence="1" type="ORF">OL599_18555</name>
</gene>
<dbReference type="SUPFAM" id="SSF55811">
    <property type="entry name" value="Nudix"/>
    <property type="match status" value="1"/>
</dbReference>
<name>A0AA42CFF8_9PROT</name>
<proteinExistence type="predicted"/>
<reference evidence="1" key="1">
    <citation type="submission" date="2022-09" db="EMBL/GenBank/DDBJ databases">
        <title>Rhodovastum sp. nov. RN2-1 isolated from soil in Seongnam, South Korea.</title>
        <authorList>
            <person name="Le N.T."/>
        </authorList>
    </citation>
    <scope>NUCLEOTIDE SEQUENCE</scope>
    <source>
        <strain evidence="1">RN2-1</strain>
    </source>
</reference>
<keyword evidence="1" id="KW-0378">Hydrolase</keyword>
<accession>A0AA42CFF8</accession>
<reference evidence="1" key="2">
    <citation type="submission" date="2022-10" db="EMBL/GenBank/DDBJ databases">
        <authorList>
            <person name="Trinh H.N."/>
        </authorList>
    </citation>
    <scope>NUCLEOTIDE SEQUENCE</scope>
    <source>
        <strain evidence="1">RN2-1</strain>
    </source>
</reference>
<dbReference type="InterPro" id="IPR015797">
    <property type="entry name" value="NUDIX_hydrolase-like_dom_sf"/>
</dbReference>
<keyword evidence="2" id="KW-1185">Reference proteome</keyword>
<dbReference type="Proteomes" id="UP001165679">
    <property type="component" value="Unassembled WGS sequence"/>
</dbReference>
<dbReference type="AlphaFoldDB" id="A0AA42CFF8"/>
<protein>
    <submittedName>
        <fullName evidence="1">NUDIX hydrolase</fullName>
    </submittedName>
</protein>
<dbReference type="EMBL" id="JAPDNT010000021">
    <property type="protein sequence ID" value="MCW3476569.1"/>
    <property type="molecule type" value="Genomic_DNA"/>
</dbReference>
<sequence length="246" mass="26097">MQHWPVHEIAADARFRVVREMPPLPAALDAEVDRLWAAAQIRMGGRLFNGRVFSADLITPRLVCGHWTEFRRIVAQMDRHALHPLLGVRPLAVGGVILGPDGVVFGRRPAGAIYQAGEWQLPPAGSVDPGAAGGAGAVDVVRQFLTELQEELGLPASAVHDPRLLCIVEHGGSHVLDLGVAVRTSLSAAEIRAAHAGHGNGEYDPLAVVALPALPAFLARAGALLNHQAPVFLARALGKRIGFLSD</sequence>
<comment type="caution">
    <text evidence="1">The sequence shown here is derived from an EMBL/GenBank/DDBJ whole genome shotgun (WGS) entry which is preliminary data.</text>
</comment>
<organism evidence="1 2">
    <name type="scientific">Limobrevibacterium gyesilva</name>
    <dbReference type="NCBI Taxonomy" id="2991712"/>
    <lineage>
        <taxon>Bacteria</taxon>
        <taxon>Pseudomonadati</taxon>
        <taxon>Pseudomonadota</taxon>
        <taxon>Alphaproteobacteria</taxon>
        <taxon>Acetobacterales</taxon>
        <taxon>Acetobacteraceae</taxon>
        <taxon>Limobrevibacterium</taxon>
    </lineage>
</organism>
<evidence type="ECO:0000313" key="1">
    <source>
        <dbReference type="EMBL" id="MCW3476569.1"/>
    </source>
</evidence>
<dbReference type="GO" id="GO:0016787">
    <property type="term" value="F:hydrolase activity"/>
    <property type="evidence" value="ECO:0007669"/>
    <property type="project" value="UniProtKB-KW"/>
</dbReference>
<evidence type="ECO:0000313" key="2">
    <source>
        <dbReference type="Proteomes" id="UP001165679"/>
    </source>
</evidence>
<dbReference type="Gene3D" id="3.90.79.10">
    <property type="entry name" value="Nucleoside Triphosphate Pyrophosphohydrolase"/>
    <property type="match status" value="1"/>
</dbReference>